<feature type="region of interest" description="Disordered" evidence="2">
    <location>
        <begin position="73"/>
        <end position="95"/>
    </location>
</feature>
<evidence type="ECO:0000256" key="2">
    <source>
        <dbReference type="SAM" id="MobiDB-lite"/>
    </source>
</evidence>
<dbReference type="PANTHER" id="PTHR10655">
    <property type="entry name" value="LYSOPHOSPHOLIPASE-RELATED"/>
    <property type="match status" value="1"/>
</dbReference>
<dbReference type="GeneID" id="98157054"/>
<organism evidence="4 5">
    <name type="scientific">Aspergillus pseudodeflectus</name>
    <dbReference type="NCBI Taxonomy" id="176178"/>
    <lineage>
        <taxon>Eukaryota</taxon>
        <taxon>Fungi</taxon>
        <taxon>Dikarya</taxon>
        <taxon>Ascomycota</taxon>
        <taxon>Pezizomycotina</taxon>
        <taxon>Eurotiomycetes</taxon>
        <taxon>Eurotiomycetidae</taxon>
        <taxon>Eurotiales</taxon>
        <taxon>Aspergillaceae</taxon>
        <taxon>Aspergillus</taxon>
        <taxon>Aspergillus subgen. Nidulantes</taxon>
    </lineage>
</organism>
<dbReference type="SUPFAM" id="SSF53474">
    <property type="entry name" value="alpha/beta-Hydrolases"/>
    <property type="match status" value="1"/>
</dbReference>
<dbReference type="EMBL" id="JBFXLR010000078">
    <property type="protein sequence ID" value="KAL2839009.1"/>
    <property type="molecule type" value="Genomic_DNA"/>
</dbReference>
<name>A0ABR4JHF4_9EURO</name>
<dbReference type="Proteomes" id="UP001610444">
    <property type="component" value="Unassembled WGS sequence"/>
</dbReference>
<evidence type="ECO:0000313" key="4">
    <source>
        <dbReference type="EMBL" id="KAL2839009.1"/>
    </source>
</evidence>
<feature type="domain" description="Phospholipase/carboxylesterase/thioesterase" evidence="3">
    <location>
        <begin position="15"/>
        <end position="183"/>
    </location>
</feature>
<sequence>MAKPKSQPEPRRPKPLIVPPRKEHTHTIILLHDKGDKGREFGRAFLKTMALQDHVPTVRFVFPCAFNAPVPPSTAAGDTQARPPKRVQTPTQWFDNPPHIRECANAMASLVETAQFLQRLVHEEAKVIAQTGRYGMHQAHRRIFIGGKGQGGAAALLYLLGSHRQLGGVICFDAVLPWEYQLEVALEVTVLGGGNGNIGAVRGLNLVRCLLGFEGRDGRSDLARNMDGLHHLRTPVFFGCGGESRGSGQATVSLLDCAFRMHVTERWCGKGGKQWYTQPDNVEAVLWFLSGACVPRVYNVTEGDVSRGSKEAGEKEV</sequence>
<dbReference type="RefSeq" id="XP_070893321.1">
    <property type="nucleotide sequence ID" value="XM_071041890.1"/>
</dbReference>
<comment type="similarity">
    <text evidence="1">Belongs to the AB hydrolase superfamily. AB hydrolase 2 family.</text>
</comment>
<dbReference type="PANTHER" id="PTHR10655:SF63">
    <property type="entry name" value="PHOSPHOLIPASE_CARBOXYLESTERASE_THIOESTERASE DOMAIN-CONTAINING PROTEIN"/>
    <property type="match status" value="1"/>
</dbReference>
<comment type="caution">
    <text evidence="4">The sequence shown here is derived from an EMBL/GenBank/DDBJ whole genome shotgun (WGS) entry which is preliminary data.</text>
</comment>
<proteinExistence type="inferred from homology"/>
<evidence type="ECO:0000256" key="1">
    <source>
        <dbReference type="ARBA" id="ARBA00006499"/>
    </source>
</evidence>
<evidence type="ECO:0000313" key="5">
    <source>
        <dbReference type="Proteomes" id="UP001610444"/>
    </source>
</evidence>
<protein>
    <recommendedName>
        <fullName evidence="3">Phospholipase/carboxylesterase/thioesterase domain-containing protein</fullName>
    </recommendedName>
</protein>
<reference evidence="4 5" key="1">
    <citation type="submission" date="2024-07" db="EMBL/GenBank/DDBJ databases">
        <title>Section-level genome sequencing and comparative genomics of Aspergillus sections Usti and Cavernicolus.</title>
        <authorList>
            <consortium name="Lawrence Berkeley National Laboratory"/>
            <person name="Nybo J.L."/>
            <person name="Vesth T.C."/>
            <person name="Theobald S."/>
            <person name="Frisvad J.C."/>
            <person name="Larsen T.O."/>
            <person name="Kjaerboelling I."/>
            <person name="Rothschild-Mancinelli K."/>
            <person name="Lyhne E.K."/>
            <person name="Kogle M.E."/>
            <person name="Barry K."/>
            <person name="Clum A."/>
            <person name="Na H."/>
            <person name="Ledsgaard L."/>
            <person name="Lin J."/>
            <person name="Lipzen A."/>
            <person name="Kuo A."/>
            <person name="Riley R."/>
            <person name="Mondo S."/>
            <person name="LaButti K."/>
            <person name="Haridas S."/>
            <person name="Pangalinan J."/>
            <person name="Salamov A.A."/>
            <person name="Simmons B.A."/>
            <person name="Magnuson J.K."/>
            <person name="Chen J."/>
            <person name="Drula E."/>
            <person name="Henrissat B."/>
            <person name="Wiebenga A."/>
            <person name="Lubbers R.J."/>
            <person name="Gomes A.C."/>
            <person name="Macurrencykelacurrency M.R."/>
            <person name="Stajich J."/>
            <person name="Grigoriev I.V."/>
            <person name="Mortensen U.H."/>
            <person name="De vries R.P."/>
            <person name="Baker S.E."/>
            <person name="Andersen M.R."/>
        </authorList>
    </citation>
    <scope>NUCLEOTIDE SEQUENCE [LARGE SCALE GENOMIC DNA]</scope>
    <source>
        <strain evidence="4 5">CBS 756.74</strain>
    </source>
</reference>
<gene>
    <name evidence="4" type="ORF">BJX68DRAFT_248267</name>
</gene>
<dbReference type="InterPro" id="IPR029058">
    <property type="entry name" value="AB_hydrolase_fold"/>
</dbReference>
<accession>A0ABR4JHF4</accession>
<dbReference type="Gene3D" id="3.40.50.1820">
    <property type="entry name" value="alpha/beta hydrolase"/>
    <property type="match status" value="1"/>
</dbReference>
<dbReference type="InterPro" id="IPR050565">
    <property type="entry name" value="LYPA1-2/EST-like"/>
</dbReference>
<evidence type="ECO:0000259" key="3">
    <source>
        <dbReference type="Pfam" id="PF02230"/>
    </source>
</evidence>
<keyword evidence="5" id="KW-1185">Reference proteome</keyword>
<dbReference type="Pfam" id="PF02230">
    <property type="entry name" value="Abhydrolase_2"/>
    <property type="match status" value="1"/>
</dbReference>
<dbReference type="InterPro" id="IPR003140">
    <property type="entry name" value="PLipase/COase/thioEstase"/>
</dbReference>